<dbReference type="InterPro" id="IPR014729">
    <property type="entry name" value="Rossmann-like_a/b/a_fold"/>
</dbReference>
<protein>
    <submittedName>
        <fullName evidence="2">Pheophytinase, chloroplastic</fullName>
    </submittedName>
</protein>
<dbReference type="OrthoDB" id="408373at2759"/>
<dbReference type="AlphaFoldDB" id="A0A371HBY0"/>
<dbReference type="PANTHER" id="PTHR47832:SF1">
    <property type="entry name" value="DNA PHOTOLYASE"/>
    <property type="match status" value="1"/>
</dbReference>
<dbReference type="Pfam" id="PF12697">
    <property type="entry name" value="Abhydrolase_6"/>
    <property type="match status" value="1"/>
</dbReference>
<organism evidence="2 3">
    <name type="scientific">Mucuna pruriens</name>
    <name type="common">Velvet bean</name>
    <name type="synonym">Dolichos pruriens</name>
    <dbReference type="NCBI Taxonomy" id="157652"/>
    <lineage>
        <taxon>Eukaryota</taxon>
        <taxon>Viridiplantae</taxon>
        <taxon>Streptophyta</taxon>
        <taxon>Embryophyta</taxon>
        <taxon>Tracheophyta</taxon>
        <taxon>Spermatophyta</taxon>
        <taxon>Magnoliopsida</taxon>
        <taxon>eudicotyledons</taxon>
        <taxon>Gunneridae</taxon>
        <taxon>Pentapetalae</taxon>
        <taxon>rosids</taxon>
        <taxon>fabids</taxon>
        <taxon>Fabales</taxon>
        <taxon>Fabaceae</taxon>
        <taxon>Papilionoideae</taxon>
        <taxon>50 kb inversion clade</taxon>
        <taxon>NPAAA clade</taxon>
        <taxon>indigoferoid/millettioid clade</taxon>
        <taxon>Phaseoleae</taxon>
        <taxon>Mucuna</taxon>
    </lineage>
</organism>
<name>A0A371HBY0_MUCPR</name>
<dbReference type="Gene3D" id="3.40.50.1820">
    <property type="entry name" value="alpha/beta hydrolase"/>
    <property type="match status" value="1"/>
</dbReference>
<reference evidence="2" key="1">
    <citation type="submission" date="2018-05" db="EMBL/GenBank/DDBJ databases">
        <title>Draft genome of Mucuna pruriens seed.</title>
        <authorList>
            <person name="Nnadi N.E."/>
            <person name="Vos R."/>
            <person name="Hasami M.H."/>
            <person name="Devisetty U.K."/>
            <person name="Aguiy J.C."/>
        </authorList>
    </citation>
    <scope>NUCLEOTIDE SEQUENCE [LARGE SCALE GENOMIC DNA]</scope>
    <source>
        <strain evidence="2">JCA_2017</strain>
    </source>
</reference>
<evidence type="ECO:0000313" key="2">
    <source>
        <dbReference type="EMBL" id="RDY00292.1"/>
    </source>
</evidence>
<gene>
    <name evidence="2" type="primary">PPH</name>
    <name evidence="2" type="ORF">CR513_16550</name>
</gene>
<dbReference type="InterPro" id="IPR000073">
    <property type="entry name" value="AB_hydrolase_1"/>
</dbReference>
<dbReference type="SUPFAM" id="SSF53474">
    <property type="entry name" value="alpha/beta-Hydrolases"/>
    <property type="match status" value="1"/>
</dbReference>
<dbReference type="PANTHER" id="PTHR47832">
    <property type="entry name" value="DNA PHOTOLYASE"/>
    <property type="match status" value="1"/>
</dbReference>
<sequence>MALLTFPHFSSHFPSLSSFPNTRSFSPTRRYWSMKATGTAILWFKHDLRTDDHPALLAASNFRSLVPIYVFDRRILSHRSRILRLRLFGVAGFSDETLELVLLALQDLRKSLKDRGSDLMLRFGNAENVIQQLATEVVTLTEQVKATCVFAEQEVEYELRFIIDVVKQRLKSVIVPQGSPRIELWQTPFYDVKDLQNLPASYDEFKKLQLPVTTPLQLSVSMLPGAEMELDWGVLPSYDDIKGFMTINQRKSGENWSLIKETSAETLLRRKVLKSGDSIERSSSFRQTQSRRSNGSAFVTQKGNVVGGSTNNVLNALAAYLRYLEGTARDDWQEVHEKARASESRNGASFIELFGPALSLGIISRRRVHYEAIKYEKERNAGFLSPFGYSAASIEAAVGTVCSMEWYWLMALRNQINNDGIHSTRVWKWKGFLIQYTVAGEDGPAVLLVHGFGAFWEHYRDNIHGLAESGNRVWAITILGFGKSEKPNVVYTELLWAELLRDFIVDVVGEPVHLVGNSIGGYLVAIVACIWSVLIKSIVLINSAGNVIPRYSFIPLSTIQDRQTSGASWLGSRILLFYLRLRTEELLKKCYPTRVERADDWLVNEMRRASYDPGVLVVLESIFSFNLSIPVNFLLEDVKEKVLIIQGMKDPISDSNSKVAMLKEHCDGVIIKELDAGHCPHDEVPERVNTIICEWILDVESNILAECPV</sequence>
<dbReference type="SUPFAM" id="SSF52425">
    <property type="entry name" value="Cryptochrome/photolyase, N-terminal domain"/>
    <property type="match status" value="1"/>
</dbReference>
<proteinExistence type="predicted"/>
<accession>A0A371HBY0</accession>
<dbReference type="InterPro" id="IPR029058">
    <property type="entry name" value="AB_hydrolase_fold"/>
</dbReference>
<dbReference type="Pfam" id="PF00875">
    <property type="entry name" value="DNA_photolyase"/>
    <property type="match status" value="1"/>
</dbReference>
<dbReference type="EMBL" id="QJKJ01003034">
    <property type="protein sequence ID" value="RDY00292.1"/>
    <property type="molecule type" value="Genomic_DNA"/>
</dbReference>
<dbReference type="Proteomes" id="UP000257109">
    <property type="component" value="Unassembled WGS sequence"/>
</dbReference>
<evidence type="ECO:0000259" key="1">
    <source>
        <dbReference type="PROSITE" id="PS51645"/>
    </source>
</evidence>
<comment type="caution">
    <text evidence="2">The sequence shown here is derived from an EMBL/GenBank/DDBJ whole genome shotgun (WGS) entry which is preliminary data.</text>
</comment>
<feature type="non-terminal residue" evidence="2">
    <location>
        <position position="1"/>
    </location>
</feature>
<keyword evidence="3" id="KW-1185">Reference proteome</keyword>
<dbReference type="STRING" id="157652.A0A371HBY0"/>
<dbReference type="Gene3D" id="3.40.50.620">
    <property type="entry name" value="HUPs"/>
    <property type="match status" value="1"/>
</dbReference>
<evidence type="ECO:0000313" key="3">
    <source>
        <dbReference type="Proteomes" id="UP000257109"/>
    </source>
</evidence>
<feature type="domain" description="Photolyase/cryptochrome alpha/beta" evidence="1">
    <location>
        <begin position="38"/>
        <end position="192"/>
    </location>
</feature>
<dbReference type="InterPro" id="IPR036155">
    <property type="entry name" value="Crypto/Photolyase_N_sf"/>
</dbReference>
<dbReference type="InterPro" id="IPR006050">
    <property type="entry name" value="DNA_photolyase_N"/>
</dbReference>
<dbReference type="PROSITE" id="PS51645">
    <property type="entry name" value="PHR_CRY_ALPHA_BETA"/>
    <property type="match status" value="1"/>
</dbReference>